<feature type="transmembrane region" description="Helical" evidence="1">
    <location>
        <begin position="6"/>
        <end position="26"/>
    </location>
</feature>
<name>A0A2K0TWA0_TRIHA</name>
<evidence type="ECO:0000256" key="1">
    <source>
        <dbReference type="SAM" id="Phobius"/>
    </source>
</evidence>
<dbReference type="Proteomes" id="UP000236290">
    <property type="component" value="Unassembled WGS sequence"/>
</dbReference>
<dbReference type="AlphaFoldDB" id="A0A2K0TWA0"/>
<sequence length="534" mass="61770">MNSFPSITFPLFLSKFIFLCLFFSYLDKTPYKYSSYVPVSWVEFFPKRDQSPRSASVSETMAISGVGDLPPEIILSLMERLPDVATLNNFILCNRSIYNIFSNHPTDVVVSVLKNELGEDLLVHAIVAHQVEKMGVTLPCFASLSMDQIDSQVANLRGIRDQAFILHHSSPRHSSISISLRDADRISSMWTKISQLSEAFVKDCTRGLGRVFYPLQESIQQRPVSVFELRRIRQSMYMFHILSIFCQDLFLDIQLGQHNQIVQHKVNACVDKISKLQRTLVDGFMAPWELHQVVSLQAWFRRQLRELERDSHLNERLMPYLLSRGIECMHQGICIDGEARWGAASERDGGFYFFIKKMKEKARRCPAHGFGMILSRGRKDNWTRKTPMQFDQYNSFWGRRDKGAYSVWSNLEIPMMHRLGFDMSAPGSYDPLAETEGILDVWSAAFWDPIRWPDIRRSMDGNMQPSPWHSVSLPWDFFRVGWESALDPRMRNGMMPETRNRPFSAWFVMMVESILVYTISLVMIPAAILMVIVR</sequence>
<dbReference type="EMBL" id="MTYI01000174">
    <property type="protein sequence ID" value="PNP49819.1"/>
    <property type="molecule type" value="Genomic_DNA"/>
</dbReference>
<evidence type="ECO:0000313" key="2">
    <source>
        <dbReference type="EMBL" id="PNP49819.1"/>
    </source>
</evidence>
<evidence type="ECO:0000313" key="3">
    <source>
        <dbReference type="Proteomes" id="UP000236290"/>
    </source>
</evidence>
<feature type="transmembrane region" description="Helical" evidence="1">
    <location>
        <begin position="503"/>
        <end position="533"/>
    </location>
</feature>
<accession>A0A2K0TWA0</accession>
<reference evidence="2 3" key="1">
    <citation type="submission" date="2017-02" db="EMBL/GenBank/DDBJ databases">
        <title>Genomes of Trichoderma spp. with biocontrol activity.</title>
        <authorList>
            <person name="Gardiner D."/>
            <person name="Kazan K."/>
            <person name="Vos C."/>
            <person name="Harvey P."/>
        </authorList>
    </citation>
    <scope>NUCLEOTIDE SEQUENCE [LARGE SCALE GENOMIC DNA]</scope>
    <source>
        <strain evidence="2 3">Tr1</strain>
    </source>
</reference>
<organism evidence="2 3">
    <name type="scientific">Trichoderma harzianum</name>
    <name type="common">Hypocrea lixii</name>
    <dbReference type="NCBI Taxonomy" id="5544"/>
    <lineage>
        <taxon>Eukaryota</taxon>
        <taxon>Fungi</taxon>
        <taxon>Dikarya</taxon>
        <taxon>Ascomycota</taxon>
        <taxon>Pezizomycotina</taxon>
        <taxon>Sordariomycetes</taxon>
        <taxon>Hypocreomycetidae</taxon>
        <taxon>Hypocreales</taxon>
        <taxon>Hypocreaceae</taxon>
        <taxon>Trichoderma</taxon>
    </lineage>
</organism>
<keyword evidence="1" id="KW-0812">Transmembrane</keyword>
<keyword evidence="1" id="KW-0472">Membrane</keyword>
<keyword evidence="1" id="KW-1133">Transmembrane helix</keyword>
<proteinExistence type="predicted"/>
<evidence type="ECO:0008006" key="4">
    <source>
        <dbReference type="Google" id="ProtNLM"/>
    </source>
</evidence>
<protein>
    <recommendedName>
        <fullName evidence="4">F-box domain-containing protein</fullName>
    </recommendedName>
</protein>
<dbReference type="OrthoDB" id="5304511at2759"/>
<gene>
    <name evidence="2" type="ORF">THARTR1_09587</name>
</gene>
<comment type="caution">
    <text evidence="2">The sequence shown here is derived from an EMBL/GenBank/DDBJ whole genome shotgun (WGS) entry which is preliminary data.</text>
</comment>